<dbReference type="VEuPathDB" id="AmoebaDB:NAEGRDRAFT_54930"/>
<reference evidence="1 2" key="1">
    <citation type="journal article" date="2010" name="Cell">
        <title>The genome of Naegleria gruberi illuminates early eukaryotic versatility.</title>
        <authorList>
            <person name="Fritz-Laylin L.K."/>
            <person name="Prochnik S.E."/>
            <person name="Ginger M.L."/>
            <person name="Dacks J.B."/>
            <person name="Carpenter M.L."/>
            <person name="Field M.C."/>
            <person name="Kuo A."/>
            <person name="Paredez A."/>
            <person name="Chapman J."/>
            <person name="Pham J."/>
            <person name="Shu S."/>
            <person name="Neupane R."/>
            <person name="Cipriano M."/>
            <person name="Mancuso J."/>
            <person name="Tu H."/>
            <person name="Salamov A."/>
            <person name="Lindquist E."/>
            <person name="Shapiro H."/>
            <person name="Lucas S."/>
            <person name="Grigoriev I.V."/>
            <person name="Cande W.Z."/>
            <person name="Fulton C."/>
            <person name="Rokhsar D.S."/>
            <person name="Dawson S.C."/>
        </authorList>
    </citation>
    <scope>NUCLEOTIDE SEQUENCE [LARGE SCALE GENOMIC DNA]</scope>
    <source>
        <strain evidence="1 2">NEG-M</strain>
    </source>
</reference>
<organism evidence="2">
    <name type="scientific">Naegleria gruberi</name>
    <name type="common">Amoeba</name>
    <dbReference type="NCBI Taxonomy" id="5762"/>
    <lineage>
        <taxon>Eukaryota</taxon>
        <taxon>Discoba</taxon>
        <taxon>Heterolobosea</taxon>
        <taxon>Tetramitia</taxon>
        <taxon>Eutetramitia</taxon>
        <taxon>Vahlkampfiidae</taxon>
        <taxon>Naegleria</taxon>
    </lineage>
</organism>
<name>D2W687_NAEGR</name>
<accession>D2W687</accession>
<protein>
    <submittedName>
        <fullName evidence="1">Predicted protein</fullName>
    </submittedName>
</protein>
<sequence length="681" mass="79040">MNTNKGIVEKYIESCIGFIEDENNISTNNRIRVPRKLLEKYDNQGYGVESQVAISQTVVSVMEDYIVDKTKSAPIHKIPLQLNNPKSTKRTVQRIKKQNKVFIKDIPNELSNFSKFVGAKSKDLSTSIDDILAEGRQCCPQLFDYLKTICLKPSERKQIPDRVKNILSVCVMLLANASNRMATCFPTTLGAVLYSNGTSQQLVDLLCKMGITSSYNTITNQLMGYINKRQEEFKRKSNNPKYLPITISDNFERTVSGKFSIHNTQKEMISTITTLALAPEVDFDYNIVGLNEALLFYRMDYPKAEREMTQYVEGIVKSFMLNSESYLTSNTTHKRDSYLEYECWPSFLGSGNSNEAKTMYYTEHIKQDVMKEGVVVGDQVFAAFVLRAQRHRKLQEFWVVPGDWHFHQAMMRATLRHGWFFFASLVELLQSRVSIEGKNYNDTRVFLETFVHGMNQWLIQLFSNSCCFDSDPSKWDKLIQEKFFLFLHRIRSESQTLDALIHLMELGICCIMFKHNTRHNKGEDQYFLYLKALPLFNVTNSRNYFQLTSYHINQLTYIREYSSEFYQFIGKHRNLPISQSKSGRSTRFVAADEFMEMNHSYIENSNINVDPLTFPLNIQKRIYAKALERIAISGNVEHTKHWQIQQGQMYFVQIMLERLGNTYSEVINKVGFTDCVVDIFN</sequence>
<evidence type="ECO:0000313" key="1">
    <source>
        <dbReference type="EMBL" id="EFC35415.1"/>
    </source>
</evidence>
<dbReference type="RefSeq" id="XP_002668159.1">
    <property type="nucleotide sequence ID" value="XM_002668113.1"/>
</dbReference>
<dbReference type="GeneID" id="8861104"/>
<dbReference type="InParanoid" id="D2W687"/>
<dbReference type="Proteomes" id="UP000006671">
    <property type="component" value="Unassembled WGS sequence"/>
</dbReference>
<feature type="non-terminal residue" evidence="1">
    <location>
        <position position="681"/>
    </location>
</feature>
<dbReference type="AlphaFoldDB" id="D2W687"/>
<evidence type="ECO:0000313" key="2">
    <source>
        <dbReference type="Proteomes" id="UP000006671"/>
    </source>
</evidence>
<gene>
    <name evidence="1" type="ORF">NAEGRDRAFT_54930</name>
</gene>
<proteinExistence type="predicted"/>
<keyword evidence="2" id="KW-1185">Reference proteome</keyword>
<dbReference type="EMBL" id="GG739258">
    <property type="protein sequence ID" value="EFC35415.1"/>
    <property type="molecule type" value="Genomic_DNA"/>
</dbReference>
<dbReference type="KEGG" id="ngr:NAEGRDRAFT_54930"/>